<keyword evidence="7 11" id="KW-0067">ATP-binding</keyword>
<comment type="similarity">
    <text evidence="8 11">Belongs to the QueC family.</text>
</comment>
<dbReference type="InterPro" id="IPR014729">
    <property type="entry name" value="Rossmann-like_a/b/a_fold"/>
</dbReference>
<keyword evidence="6 11" id="KW-0862">Zinc</keyword>
<dbReference type="PIRSF" id="PIRSF006293">
    <property type="entry name" value="ExsB"/>
    <property type="match status" value="1"/>
</dbReference>
<evidence type="ECO:0000256" key="1">
    <source>
        <dbReference type="ARBA" id="ARBA00005061"/>
    </source>
</evidence>
<dbReference type="RefSeq" id="WP_083562493.1">
    <property type="nucleotide sequence ID" value="NZ_AQQV01000003.1"/>
</dbReference>
<evidence type="ECO:0000256" key="6">
    <source>
        <dbReference type="ARBA" id="ARBA00022833"/>
    </source>
</evidence>
<dbReference type="OrthoDB" id="9789567at2"/>
<dbReference type="SUPFAM" id="SSF52402">
    <property type="entry name" value="Adenine nucleotide alpha hydrolases-like"/>
    <property type="match status" value="1"/>
</dbReference>
<evidence type="ECO:0000313" key="12">
    <source>
        <dbReference type="EMBL" id="ORE86269.1"/>
    </source>
</evidence>
<dbReference type="GO" id="GO:0008270">
    <property type="term" value="F:zinc ion binding"/>
    <property type="evidence" value="ECO:0007669"/>
    <property type="project" value="UniProtKB-UniRule"/>
</dbReference>
<protein>
    <recommendedName>
        <fullName evidence="9 11">7-cyano-7-deazaguanine synthase</fullName>
        <ecNumber evidence="9 11">6.3.4.20</ecNumber>
    </recommendedName>
    <alternativeName>
        <fullName evidence="11">7-cyano-7-carbaguanine synthase</fullName>
    </alternativeName>
    <alternativeName>
        <fullName evidence="11">PreQ(0) synthase</fullName>
    </alternativeName>
    <alternativeName>
        <fullName evidence="11">Queuosine biosynthesis protein QueC</fullName>
    </alternativeName>
</protein>
<evidence type="ECO:0000256" key="2">
    <source>
        <dbReference type="ARBA" id="ARBA00022598"/>
    </source>
</evidence>
<dbReference type="Pfam" id="PF06508">
    <property type="entry name" value="QueC"/>
    <property type="match status" value="1"/>
</dbReference>
<organism evidence="12 13">
    <name type="scientific">Oceanococcus atlanticus</name>
    <dbReference type="NCBI Taxonomy" id="1317117"/>
    <lineage>
        <taxon>Bacteria</taxon>
        <taxon>Pseudomonadati</taxon>
        <taxon>Pseudomonadota</taxon>
        <taxon>Gammaproteobacteria</taxon>
        <taxon>Chromatiales</taxon>
        <taxon>Oceanococcaceae</taxon>
        <taxon>Oceanococcus</taxon>
    </lineage>
</organism>
<dbReference type="EC" id="6.3.4.20" evidence="9 11"/>
<dbReference type="GO" id="GO:0005524">
    <property type="term" value="F:ATP binding"/>
    <property type="evidence" value="ECO:0007669"/>
    <property type="project" value="UniProtKB-UniRule"/>
</dbReference>
<gene>
    <name evidence="11" type="primary">queC</name>
    <name evidence="12" type="ORF">ATO7_13268</name>
</gene>
<dbReference type="Gene3D" id="3.40.50.620">
    <property type="entry name" value="HUPs"/>
    <property type="match status" value="1"/>
</dbReference>
<dbReference type="UniPathway" id="UPA00391"/>
<evidence type="ECO:0000256" key="8">
    <source>
        <dbReference type="ARBA" id="ARBA00037993"/>
    </source>
</evidence>
<accession>A0A1Y1SCA3</accession>
<dbReference type="STRING" id="1317117.ATO7_13268"/>
<comment type="caution">
    <text evidence="12">The sequence shown here is derived from an EMBL/GenBank/DDBJ whole genome shotgun (WGS) entry which is preliminary data.</text>
</comment>
<dbReference type="HAMAP" id="MF_01633">
    <property type="entry name" value="QueC"/>
    <property type="match status" value="1"/>
</dbReference>
<dbReference type="GO" id="GO:0008616">
    <property type="term" value="P:tRNA queuosine(34) biosynthetic process"/>
    <property type="evidence" value="ECO:0007669"/>
    <property type="project" value="UniProtKB-UniRule"/>
</dbReference>
<name>A0A1Y1SCA3_9GAMM</name>
<dbReference type="InterPro" id="IPR018317">
    <property type="entry name" value="QueC"/>
</dbReference>
<keyword evidence="5 11" id="KW-0671">Queuosine biosynthesis</keyword>
<keyword evidence="2 11" id="KW-0436">Ligase</keyword>
<dbReference type="PANTHER" id="PTHR42914">
    <property type="entry name" value="7-CYANO-7-DEAZAGUANINE SYNTHASE"/>
    <property type="match status" value="1"/>
</dbReference>
<evidence type="ECO:0000256" key="7">
    <source>
        <dbReference type="ARBA" id="ARBA00022840"/>
    </source>
</evidence>
<comment type="pathway">
    <text evidence="1 11">Purine metabolism; 7-cyano-7-deazaguanine biosynthesis.</text>
</comment>
<feature type="binding site" evidence="11">
    <location>
        <position position="212"/>
    </location>
    <ligand>
        <name>Zn(2+)</name>
        <dbReference type="ChEBI" id="CHEBI:29105"/>
    </ligand>
</feature>
<dbReference type="GO" id="GO:0016879">
    <property type="term" value="F:ligase activity, forming carbon-nitrogen bonds"/>
    <property type="evidence" value="ECO:0007669"/>
    <property type="project" value="UniProtKB-UniRule"/>
</dbReference>
<feature type="binding site" evidence="11">
    <location>
        <begin position="16"/>
        <end position="26"/>
    </location>
    <ligand>
        <name>ATP</name>
        <dbReference type="ChEBI" id="CHEBI:30616"/>
    </ligand>
</feature>
<evidence type="ECO:0000256" key="10">
    <source>
        <dbReference type="ARBA" id="ARBA00047890"/>
    </source>
</evidence>
<dbReference type="AlphaFoldDB" id="A0A1Y1SCA3"/>
<reference evidence="12 13" key="1">
    <citation type="submission" date="2013-04" db="EMBL/GenBank/DDBJ databases">
        <title>Oceanococcus atlanticus 22II-S10r2 Genome Sequencing.</title>
        <authorList>
            <person name="Lai Q."/>
            <person name="Li G."/>
            <person name="Shao Z."/>
        </authorList>
    </citation>
    <scope>NUCLEOTIDE SEQUENCE [LARGE SCALE GENOMIC DNA]</scope>
    <source>
        <strain evidence="12 13">22II-S10r2</strain>
    </source>
</reference>
<feature type="binding site" evidence="11">
    <location>
        <position position="209"/>
    </location>
    <ligand>
        <name>Zn(2+)</name>
        <dbReference type="ChEBI" id="CHEBI:29105"/>
    </ligand>
</feature>
<evidence type="ECO:0000256" key="4">
    <source>
        <dbReference type="ARBA" id="ARBA00022741"/>
    </source>
</evidence>
<dbReference type="CDD" id="cd01995">
    <property type="entry name" value="QueC-like"/>
    <property type="match status" value="1"/>
</dbReference>
<dbReference type="EMBL" id="AQQV01000003">
    <property type="protein sequence ID" value="ORE86269.1"/>
    <property type="molecule type" value="Genomic_DNA"/>
</dbReference>
<keyword evidence="3 11" id="KW-0479">Metal-binding</keyword>
<keyword evidence="13" id="KW-1185">Reference proteome</keyword>
<dbReference type="PANTHER" id="PTHR42914:SF1">
    <property type="entry name" value="7-CYANO-7-DEAZAGUANINE SYNTHASE"/>
    <property type="match status" value="1"/>
</dbReference>
<dbReference type="NCBIfam" id="TIGR00364">
    <property type="entry name" value="7-cyano-7-deazaguanine synthase QueC"/>
    <property type="match status" value="1"/>
</dbReference>
<feature type="binding site" evidence="11">
    <location>
        <position position="196"/>
    </location>
    <ligand>
        <name>Zn(2+)</name>
        <dbReference type="ChEBI" id="CHEBI:29105"/>
    </ligand>
</feature>
<evidence type="ECO:0000256" key="9">
    <source>
        <dbReference type="ARBA" id="ARBA00039149"/>
    </source>
</evidence>
<comment type="cofactor">
    <cofactor evidence="11">
        <name>Zn(2+)</name>
        <dbReference type="ChEBI" id="CHEBI:29105"/>
    </cofactor>
    <text evidence="11">Binds 1 zinc ion per subunit.</text>
</comment>
<evidence type="ECO:0000256" key="5">
    <source>
        <dbReference type="ARBA" id="ARBA00022785"/>
    </source>
</evidence>
<dbReference type="Proteomes" id="UP000192342">
    <property type="component" value="Unassembled WGS sequence"/>
</dbReference>
<evidence type="ECO:0000256" key="3">
    <source>
        <dbReference type="ARBA" id="ARBA00022723"/>
    </source>
</evidence>
<evidence type="ECO:0000256" key="11">
    <source>
        <dbReference type="HAMAP-Rule" id="MF_01633"/>
    </source>
</evidence>
<sequence length="235" mass="25105">MNQDIEHAPRDAVILLSGGLDSATVLAMAQAQGFRCHALSISYGQRHVAELEAARALAEQAGCLSYRRIEMDMRLIGGSALTDPAIEVPTTPSDDIPITYVPARNTVFLSLAMGLAEVLGAQDLFIGVNAVDYSGYPDCRPAFLEQFQKLSQLATKAGVESGQGLRIHAPLLHMSKGEIIRQGIALGVDYAATVSCYQADDQGRACGVCDSCRLRQEGFVQAGVNDPTRYISAST</sequence>
<comment type="function">
    <text evidence="11">Catalyzes the ATP-dependent conversion of 7-carboxy-7-deazaguanine (CDG) to 7-cyano-7-deazaguanine (preQ(0)).</text>
</comment>
<keyword evidence="4 11" id="KW-0547">Nucleotide-binding</keyword>
<evidence type="ECO:0000313" key="13">
    <source>
        <dbReference type="Proteomes" id="UP000192342"/>
    </source>
</evidence>
<comment type="catalytic activity">
    <reaction evidence="10 11">
        <text>7-carboxy-7-carbaguanine + NH4(+) + 2 ATP = 7-cyano-7-carbaguanine + 2 AMP + 2 diphosphate + 2 H(+)</text>
        <dbReference type="Rhea" id="RHEA:27982"/>
        <dbReference type="ChEBI" id="CHEBI:15378"/>
        <dbReference type="ChEBI" id="CHEBI:28938"/>
        <dbReference type="ChEBI" id="CHEBI:30616"/>
        <dbReference type="ChEBI" id="CHEBI:33019"/>
        <dbReference type="ChEBI" id="CHEBI:45075"/>
        <dbReference type="ChEBI" id="CHEBI:61036"/>
        <dbReference type="ChEBI" id="CHEBI:456215"/>
        <dbReference type="EC" id="6.3.4.20"/>
    </reaction>
</comment>
<feature type="binding site" evidence="11">
    <location>
        <position position="206"/>
    </location>
    <ligand>
        <name>Zn(2+)</name>
        <dbReference type="ChEBI" id="CHEBI:29105"/>
    </ligand>
</feature>
<proteinExistence type="inferred from homology"/>